<dbReference type="CDD" id="cd02440">
    <property type="entry name" value="AdoMet_MTases"/>
    <property type="match status" value="1"/>
</dbReference>
<dbReference type="InterPro" id="IPR025714">
    <property type="entry name" value="Methyltranfer_dom"/>
</dbReference>
<sequence>MSDLDRVRQFYGRWAHLYDRLATAPGVRSWRRRAAAALDLAPGDTVVEMGCGTGANVPFLREQVGPDGRIVGIDVTRPLLDRASARAAAEGWTNAHFCAGDATQPPISGPVDAVLGTFVLGLFRDPTAVVDGWLDLCRDGGRVAVLNFQRSDHPLAAPVDLAFAAFLWAGSPGWGWPEEPVTAAFERRVGAGRTALAARTDERCYETFAGGYLGLLSGRV</sequence>
<dbReference type="PANTHER" id="PTHR43861:SF1">
    <property type="entry name" value="TRANS-ACONITATE 2-METHYLTRANSFERASE"/>
    <property type="match status" value="1"/>
</dbReference>
<gene>
    <name evidence="2" type="ORF">EAF64_12930</name>
</gene>
<dbReference type="Proteomes" id="UP000289691">
    <property type="component" value="Unassembled WGS sequence"/>
</dbReference>
<dbReference type="Pfam" id="PF13847">
    <property type="entry name" value="Methyltransf_31"/>
    <property type="match status" value="1"/>
</dbReference>
<comment type="caution">
    <text evidence="2">The sequence shown here is derived from an EMBL/GenBank/DDBJ whole genome shotgun (WGS) entry which is preliminary data.</text>
</comment>
<dbReference type="SUPFAM" id="SSF53335">
    <property type="entry name" value="S-adenosyl-L-methionine-dependent methyltransferases"/>
    <property type="match status" value="1"/>
</dbReference>
<evidence type="ECO:0000313" key="2">
    <source>
        <dbReference type="EMBL" id="RXK48575.1"/>
    </source>
</evidence>
<dbReference type="Gene3D" id="3.40.50.150">
    <property type="entry name" value="Vaccinia Virus protein VP39"/>
    <property type="match status" value="1"/>
</dbReference>
<dbReference type="RefSeq" id="WP_129069412.1">
    <property type="nucleotide sequence ID" value="NZ_RDFA01000004.1"/>
</dbReference>
<dbReference type="EMBL" id="RDFA01000004">
    <property type="protein sequence ID" value="RXK48575.1"/>
    <property type="molecule type" value="Genomic_DNA"/>
</dbReference>
<evidence type="ECO:0000313" key="3">
    <source>
        <dbReference type="Proteomes" id="UP000289691"/>
    </source>
</evidence>
<proteinExistence type="predicted"/>
<dbReference type="OrthoDB" id="182741at2157"/>
<dbReference type="GO" id="GO:0008168">
    <property type="term" value="F:methyltransferase activity"/>
    <property type="evidence" value="ECO:0007669"/>
    <property type="project" value="UniProtKB-KW"/>
</dbReference>
<dbReference type="PANTHER" id="PTHR43861">
    <property type="entry name" value="TRANS-ACONITATE 2-METHYLTRANSFERASE-RELATED"/>
    <property type="match status" value="1"/>
</dbReference>
<organism evidence="2 3">
    <name type="scientific">Halorientalis pallida</name>
    <dbReference type="NCBI Taxonomy" id="2479928"/>
    <lineage>
        <taxon>Archaea</taxon>
        <taxon>Methanobacteriati</taxon>
        <taxon>Methanobacteriota</taxon>
        <taxon>Stenosarchaea group</taxon>
        <taxon>Halobacteria</taxon>
        <taxon>Halobacteriales</taxon>
        <taxon>Haloarculaceae</taxon>
        <taxon>Halorientalis</taxon>
    </lineage>
</organism>
<feature type="domain" description="Methyltransferase" evidence="1">
    <location>
        <begin position="42"/>
        <end position="149"/>
    </location>
</feature>
<keyword evidence="3" id="KW-1185">Reference proteome</keyword>
<protein>
    <submittedName>
        <fullName evidence="2">Methyltransferase domain-containing protein</fullName>
    </submittedName>
</protein>
<keyword evidence="2" id="KW-0489">Methyltransferase</keyword>
<accession>A0A498L3I6</accession>
<keyword evidence="2" id="KW-0808">Transferase</keyword>
<name>A0A498L3I6_9EURY</name>
<reference evidence="2 3" key="1">
    <citation type="submission" date="2019-01" db="EMBL/GenBank/DDBJ databases">
        <title>Halorientalis sp. F13-25 a new haloarchaeum isolated from hypersaline water.</title>
        <authorList>
            <person name="Ana D.-V."/>
            <person name="Cristina S.-P."/>
            <person name="Antonio V."/>
        </authorList>
    </citation>
    <scope>NUCLEOTIDE SEQUENCE [LARGE SCALE GENOMIC DNA]</scope>
    <source>
        <strain evidence="2 3">F13-25</strain>
    </source>
</reference>
<evidence type="ECO:0000259" key="1">
    <source>
        <dbReference type="Pfam" id="PF13847"/>
    </source>
</evidence>
<dbReference type="InterPro" id="IPR029063">
    <property type="entry name" value="SAM-dependent_MTases_sf"/>
</dbReference>
<dbReference type="AlphaFoldDB" id="A0A498L3I6"/>
<dbReference type="GO" id="GO:0032259">
    <property type="term" value="P:methylation"/>
    <property type="evidence" value="ECO:0007669"/>
    <property type="project" value="UniProtKB-KW"/>
</dbReference>